<protein>
    <submittedName>
        <fullName evidence="1">Uncharacterized protein</fullName>
    </submittedName>
</protein>
<reference evidence="1 2" key="1">
    <citation type="submission" date="2021-06" db="EMBL/GenBank/DDBJ databases">
        <authorList>
            <person name="Palmer J.M."/>
        </authorList>
    </citation>
    <scope>NUCLEOTIDE SEQUENCE [LARGE SCALE GENOMIC DNA]</scope>
    <source>
        <strain evidence="2">if_2019</strain>
        <tissue evidence="1">Muscle</tissue>
    </source>
</reference>
<keyword evidence="2" id="KW-1185">Reference proteome</keyword>
<dbReference type="EMBL" id="JAHRIQ010092980">
    <property type="protein sequence ID" value="MEQ2250861.1"/>
    <property type="molecule type" value="Genomic_DNA"/>
</dbReference>
<proteinExistence type="predicted"/>
<name>A0ABV0V0G4_9TELE</name>
<evidence type="ECO:0000313" key="2">
    <source>
        <dbReference type="Proteomes" id="UP001482620"/>
    </source>
</evidence>
<accession>A0ABV0V0G4</accession>
<evidence type="ECO:0000313" key="1">
    <source>
        <dbReference type="EMBL" id="MEQ2250861.1"/>
    </source>
</evidence>
<comment type="caution">
    <text evidence="1">The sequence shown here is derived from an EMBL/GenBank/DDBJ whole genome shotgun (WGS) entry which is preliminary data.</text>
</comment>
<dbReference type="Proteomes" id="UP001482620">
    <property type="component" value="Unassembled WGS sequence"/>
</dbReference>
<gene>
    <name evidence="1" type="ORF">ILYODFUR_005169</name>
</gene>
<organism evidence="1 2">
    <name type="scientific">Ilyodon furcidens</name>
    <name type="common">goldbreast splitfin</name>
    <dbReference type="NCBI Taxonomy" id="33524"/>
    <lineage>
        <taxon>Eukaryota</taxon>
        <taxon>Metazoa</taxon>
        <taxon>Chordata</taxon>
        <taxon>Craniata</taxon>
        <taxon>Vertebrata</taxon>
        <taxon>Euteleostomi</taxon>
        <taxon>Actinopterygii</taxon>
        <taxon>Neopterygii</taxon>
        <taxon>Teleostei</taxon>
        <taxon>Neoteleostei</taxon>
        <taxon>Acanthomorphata</taxon>
        <taxon>Ovalentaria</taxon>
        <taxon>Atherinomorphae</taxon>
        <taxon>Cyprinodontiformes</taxon>
        <taxon>Goodeidae</taxon>
        <taxon>Ilyodon</taxon>
    </lineage>
</organism>
<sequence length="71" mass="7767">MQDCRGAGAYLLQSLGRRWGRRLTGHQSITVYPERTHACTGRTCKLNAEKPQAGIRTQNILAASGVNQQLG</sequence>